<organism evidence="2 3">
    <name type="scientific">Pseudonocardia xinjiangensis</name>
    <dbReference type="NCBI Taxonomy" id="75289"/>
    <lineage>
        <taxon>Bacteria</taxon>
        <taxon>Bacillati</taxon>
        <taxon>Actinomycetota</taxon>
        <taxon>Actinomycetes</taxon>
        <taxon>Pseudonocardiales</taxon>
        <taxon>Pseudonocardiaceae</taxon>
        <taxon>Pseudonocardia</taxon>
    </lineage>
</organism>
<dbReference type="RefSeq" id="WP_169396634.1">
    <property type="nucleotide sequence ID" value="NZ_BAAAJH010000010.1"/>
</dbReference>
<feature type="region of interest" description="Disordered" evidence="1">
    <location>
        <begin position="134"/>
        <end position="156"/>
    </location>
</feature>
<dbReference type="Proteomes" id="UP001296706">
    <property type="component" value="Unassembled WGS sequence"/>
</dbReference>
<evidence type="ECO:0000313" key="3">
    <source>
        <dbReference type="Proteomes" id="UP001296706"/>
    </source>
</evidence>
<dbReference type="EMBL" id="JAAXKY010000046">
    <property type="protein sequence ID" value="NMH78565.1"/>
    <property type="molecule type" value="Genomic_DNA"/>
</dbReference>
<dbReference type="Gene3D" id="3.30.1330.40">
    <property type="entry name" value="RutC-like"/>
    <property type="match status" value="1"/>
</dbReference>
<dbReference type="InterPro" id="IPR035959">
    <property type="entry name" value="RutC-like_sf"/>
</dbReference>
<feature type="compositionally biased region" description="Acidic residues" evidence="1">
    <location>
        <begin position="138"/>
        <end position="156"/>
    </location>
</feature>
<keyword evidence="3" id="KW-1185">Reference proteome</keyword>
<dbReference type="Pfam" id="PF01042">
    <property type="entry name" value="Ribonuc_L-PSP"/>
    <property type="match status" value="1"/>
</dbReference>
<dbReference type="PANTHER" id="PTHR11803">
    <property type="entry name" value="2-IMINOBUTANOATE/2-IMINOPROPANOATE DEAMINASE RIDA"/>
    <property type="match status" value="1"/>
</dbReference>
<name>A0ABX1RGQ6_9PSEU</name>
<gene>
    <name evidence="2" type="ORF">HF577_15895</name>
</gene>
<proteinExistence type="predicted"/>
<protein>
    <submittedName>
        <fullName evidence="2">RidA family protein</fullName>
    </submittedName>
</protein>
<dbReference type="CDD" id="cd00448">
    <property type="entry name" value="YjgF_YER057c_UK114_family"/>
    <property type="match status" value="1"/>
</dbReference>
<reference evidence="2 3" key="1">
    <citation type="submission" date="2020-04" db="EMBL/GenBank/DDBJ databases">
        <authorList>
            <person name="Klaysubun C."/>
            <person name="Duangmal K."/>
            <person name="Lipun K."/>
        </authorList>
    </citation>
    <scope>NUCLEOTIDE SEQUENCE [LARGE SCALE GENOMIC DNA]</scope>
    <source>
        <strain evidence="2 3">JCM 11839</strain>
    </source>
</reference>
<evidence type="ECO:0000256" key="1">
    <source>
        <dbReference type="SAM" id="MobiDB-lite"/>
    </source>
</evidence>
<accession>A0ABX1RGQ6</accession>
<sequence length="156" mass="16599">MSQRRRSFSFTPEQGVPPAVAPFSHVTQWGSLLFVTGQMPTDPATGELVAGGLVEQAEQVRLNLLACLAPFGVGLDDALMVRVYLTDFTEFEAFNAVYRTWFTAALPSRTCVGTTGLAVGAQVEIDLIVGLPHATDDPTVDDPAEDDAAEDTGDPA</sequence>
<dbReference type="PANTHER" id="PTHR11803:SF39">
    <property type="entry name" value="2-IMINOBUTANOATE_2-IMINOPROPANOATE DEAMINASE"/>
    <property type="match status" value="1"/>
</dbReference>
<dbReference type="SUPFAM" id="SSF55298">
    <property type="entry name" value="YjgF-like"/>
    <property type="match status" value="1"/>
</dbReference>
<dbReference type="InterPro" id="IPR006175">
    <property type="entry name" value="YjgF/YER057c/UK114"/>
</dbReference>
<evidence type="ECO:0000313" key="2">
    <source>
        <dbReference type="EMBL" id="NMH78565.1"/>
    </source>
</evidence>
<comment type="caution">
    <text evidence="2">The sequence shown here is derived from an EMBL/GenBank/DDBJ whole genome shotgun (WGS) entry which is preliminary data.</text>
</comment>